<evidence type="ECO:0000313" key="1">
    <source>
        <dbReference type="EMBL" id="KAK1145757.1"/>
    </source>
</evidence>
<evidence type="ECO:0000313" key="2">
    <source>
        <dbReference type="Proteomes" id="UP001177260"/>
    </source>
</evidence>
<dbReference type="EMBL" id="JAOPJF010000022">
    <property type="protein sequence ID" value="KAK1145757.1"/>
    <property type="molecule type" value="Genomic_DNA"/>
</dbReference>
<organism evidence="1 2">
    <name type="scientific">Aspergillus melleus</name>
    <dbReference type="NCBI Taxonomy" id="138277"/>
    <lineage>
        <taxon>Eukaryota</taxon>
        <taxon>Fungi</taxon>
        <taxon>Dikarya</taxon>
        <taxon>Ascomycota</taxon>
        <taxon>Pezizomycotina</taxon>
        <taxon>Eurotiomycetes</taxon>
        <taxon>Eurotiomycetidae</taxon>
        <taxon>Eurotiales</taxon>
        <taxon>Aspergillaceae</taxon>
        <taxon>Aspergillus</taxon>
        <taxon>Aspergillus subgen. Circumdati</taxon>
    </lineage>
</organism>
<dbReference type="Proteomes" id="UP001177260">
    <property type="component" value="Unassembled WGS sequence"/>
</dbReference>
<reference evidence="1 2" key="1">
    <citation type="journal article" date="2023" name="ACS Omega">
        <title>Identification of the Neoaspergillic Acid Biosynthesis Gene Cluster by Establishing an In Vitro CRISPR-Ribonucleoprotein Genetic System in Aspergillus melleus.</title>
        <authorList>
            <person name="Yuan B."/>
            <person name="Grau M.F."/>
            <person name="Murata R.M."/>
            <person name="Torok T."/>
            <person name="Venkateswaran K."/>
            <person name="Stajich J.E."/>
            <person name="Wang C.C.C."/>
        </authorList>
    </citation>
    <scope>NUCLEOTIDE SEQUENCE [LARGE SCALE GENOMIC DNA]</scope>
    <source>
        <strain evidence="1 2">IMV 1140</strain>
    </source>
</reference>
<accession>A0ACC3B5K6</accession>
<proteinExistence type="predicted"/>
<sequence length="626" mass="68998">MADYSKWKVTDLKAELKRRGIPQTGLRVKQNFIDRLLEEDAKGESEPVSEAPVDAQDTPQEDAQPVEPQQEAPKPTANDTTESHDPKPEEPPQEQVQPEDAQQQNGEPPAEDKAPEELPAADQTAEQPPQAPEAPEAQAPQEDEREATAHPVEQAPGSTDAQQPAADEETQQHKATEAVASAVPQISEANTGLSTPLAPEEVLEDRRKRKRRSQSPIPTPEALAHKKAKAENEEPKATLPEDNDAMDVDEGAQPAGDVPESQEAAEKSGDAEPEHKPSPAQNEGKDEKPNEPVRADTTKKDAPAKHDVRFKGLFAAPEPEPRAASPPPEDAMDDDTVEPAKHAATSALYVDGLMRPLQPNALKSHLLTLASPPGGSQDPDMITDFYLDSIKTHCFVSFVSVSAASRVRAALHNTVWPNERNRKTLFVDFIPENKLQEWVDLEEGSRRRGSPPPRWEVKYDRTDDGVEAVLEEIDPRSAAPQAPRGREPAEFSRPPPTGPRAEMGDPSRRPSGHSEADSRPRPGQGFKPLDDLFMSTTTKPKLYYLPVPRSVADRRLDRFDDLLRKGSFPRRGGDEPRRITFEDGDLFVDHGPDFNPRGGRGRGGRGRGRGRGFGDSWRDDRRGRYH</sequence>
<comment type="caution">
    <text evidence="1">The sequence shown here is derived from an EMBL/GenBank/DDBJ whole genome shotgun (WGS) entry which is preliminary data.</text>
</comment>
<keyword evidence="2" id="KW-1185">Reference proteome</keyword>
<name>A0ACC3B5K6_9EURO</name>
<gene>
    <name evidence="1" type="ORF">N8T08_003995</name>
</gene>
<protein>
    <submittedName>
        <fullName evidence="1">Uncharacterized protein</fullName>
    </submittedName>
</protein>